<evidence type="ECO:0000313" key="3">
    <source>
        <dbReference type="Proteomes" id="UP000789390"/>
    </source>
</evidence>
<dbReference type="SMART" id="SM00225">
    <property type="entry name" value="BTB"/>
    <property type="match status" value="2"/>
</dbReference>
<evidence type="ECO:0000313" key="2">
    <source>
        <dbReference type="EMBL" id="CAH0111293.1"/>
    </source>
</evidence>
<dbReference type="PANTHER" id="PTHR24413">
    <property type="entry name" value="SPECKLE-TYPE POZ PROTEIN"/>
    <property type="match status" value="1"/>
</dbReference>
<dbReference type="SUPFAM" id="SSF54695">
    <property type="entry name" value="POZ domain"/>
    <property type="match status" value="2"/>
</dbReference>
<reference evidence="2" key="1">
    <citation type="submission" date="2021-11" db="EMBL/GenBank/DDBJ databases">
        <authorList>
            <person name="Schell T."/>
        </authorList>
    </citation>
    <scope>NUCLEOTIDE SEQUENCE</scope>
    <source>
        <strain evidence="2">M5</strain>
    </source>
</reference>
<dbReference type="AlphaFoldDB" id="A0A8J2RZ97"/>
<feature type="domain" description="BTB" evidence="1">
    <location>
        <begin position="174"/>
        <end position="236"/>
    </location>
</feature>
<sequence length="575" mass="66043">MDSKDLIRNQVAQAAEKREMMGRSNNEILIASFRAVELNLNWHVENVRKGVGVLSGFLNCQRFPNTFLFGLRYDKEFPTVSLTILNLHHLGLRVAFVRLTCNEGNLFLMERRNPEKTASKLEFFTLELKQGLDSVCRFNCIIYLEGVDKTYIHQQYDQLLNDQLWTYAQCCCWTDLKFFLGEKVFNAHKFVIYAQSSRLATEFGQGDSIRLSEDLDPETFKCFLHFLYTGRLMLVLFKTTVCHQLLTLADKYGVETLKKLCQTDLEKLTTETFPEHFMSTGPSATGMLMKPSEFDLRPTSVFSIEPDSTEIRFSWDIDFLPEDQVIKKVIFNHQEVFQVGFRSGCILEEGKKNPSVFVFSKQWVEGGIDVINVIIGIKRKSSIDGKTSITERIPASRWKKVAGFEPAMAIFSADLPNSLSAPFTLIFMIDLSCKNVGNYSYQLRDTKYADSMWSASIHGRFTDVEFVVDGRTFKAHKALMAARSPVFRELFNSNSMKRESEGIQRVALDDLDSHTFEQVLKFIYTGLLQVSACDPKLFIAADKYQIETLKFLCENQVRQRDRSHQDLFSYLPMVS</sequence>
<gene>
    <name evidence="2" type="ORF">DGAL_LOCUS14933</name>
</gene>
<dbReference type="InterPro" id="IPR011333">
    <property type="entry name" value="SKP1/BTB/POZ_sf"/>
</dbReference>
<name>A0A8J2RZ97_9CRUS</name>
<comment type="caution">
    <text evidence="2">The sequence shown here is derived from an EMBL/GenBank/DDBJ whole genome shotgun (WGS) entry which is preliminary data.</text>
</comment>
<accession>A0A8J2RZ97</accession>
<dbReference type="InterPro" id="IPR000210">
    <property type="entry name" value="BTB/POZ_dom"/>
</dbReference>
<organism evidence="2 3">
    <name type="scientific">Daphnia galeata</name>
    <dbReference type="NCBI Taxonomy" id="27404"/>
    <lineage>
        <taxon>Eukaryota</taxon>
        <taxon>Metazoa</taxon>
        <taxon>Ecdysozoa</taxon>
        <taxon>Arthropoda</taxon>
        <taxon>Crustacea</taxon>
        <taxon>Branchiopoda</taxon>
        <taxon>Diplostraca</taxon>
        <taxon>Cladocera</taxon>
        <taxon>Anomopoda</taxon>
        <taxon>Daphniidae</taxon>
        <taxon>Daphnia</taxon>
    </lineage>
</organism>
<dbReference type="Gene3D" id="3.30.710.10">
    <property type="entry name" value="Potassium Channel Kv1.1, Chain A"/>
    <property type="match status" value="2"/>
</dbReference>
<proteinExistence type="predicted"/>
<keyword evidence="3" id="KW-1185">Reference proteome</keyword>
<feature type="domain" description="BTB" evidence="1">
    <location>
        <begin position="462"/>
        <end position="532"/>
    </location>
</feature>
<dbReference type="OrthoDB" id="10249567at2759"/>
<dbReference type="PROSITE" id="PS50097">
    <property type="entry name" value="BTB"/>
    <property type="match status" value="2"/>
</dbReference>
<evidence type="ECO:0000259" key="1">
    <source>
        <dbReference type="PROSITE" id="PS50097"/>
    </source>
</evidence>
<dbReference type="Proteomes" id="UP000789390">
    <property type="component" value="Unassembled WGS sequence"/>
</dbReference>
<dbReference type="EMBL" id="CAKKLH010000313">
    <property type="protein sequence ID" value="CAH0111293.1"/>
    <property type="molecule type" value="Genomic_DNA"/>
</dbReference>
<protein>
    <recommendedName>
        <fullName evidence="1">BTB domain-containing protein</fullName>
    </recommendedName>
</protein>
<dbReference type="Pfam" id="PF00651">
    <property type="entry name" value="BTB"/>
    <property type="match status" value="2"/>
</dbReference>